<dbReference type="HOGENOM" id="CLU_2191288_0_0_6"/>
<name>N8S2V5_9GAMM</name>
<dbReference type="PANTHER" id="PTHR36837:SF2">
    <property type="entry name" value="POLY(3-HYDROXYALKANOATE) POLYMERASE SUBUNIT PHAC"/>
    <property type="match status" value="1"/>
</dbReference>
<sequence length="108" mass="11921">MIDYPGGINQDMLFNVWLQNPLNQGYIQLKDKKIELKNIDCSLLVGAGRSDQLVTADAAQPLSQLTSSQDVTFTLIPGGHLGLMSSQASAQEFWPKLADWLTERSTII</sequence>
<gene>
    <name evidence="1" type="ORF">F985_02805</name>
</gene>
<dbReference type="AlphaFoldDB" id="N8S2V5"/>
<dbReference type="EMBL" id="APOO01000022">
    <property type="protein sequence ID" value="ENU41918.1"/>
    <property type="molecule type" value="Genomic_DNA"/>
</dbReference>
<dbReference type="Gene3D" id="3.40.50.1820">
    <property type="entry name" value="alpha/beta hydrolase"/>
    <property type="match status" value="1"/>
</dbReference>
<evidence type="ECO:0000313" key="1">
    <source>
        <dbReference type="EMBL" id="ENU41918.1"/>
    </source>
</evidence>
<organism evidence="1 2">
    <name type="scientific">Acinetobacter seifertii</name>
    <dbReference type="NCBI Taxonomy" id="1530123"/>
    <lineage>
        <taxon>Bacteria</taxon>
        <taxon>Pseudomonadati</taxon>
        <taxon>Pseudomonadota</taxon>
        <taxon>Gammaproteobacteria</taxon>
        <taxon>Moraxellales</taxon>
        <taxon>Moraxellaceae</taxon>
        <taxon>Acinetobacter</taxon>
        <taxon>Acinetobacter calcoaceticus/baumannii complex</taxon>
    </lineage>
</organism>
<dbReference type="Proteomes" id="UP000013065">
    <property type="component" value="Unassembled WGS sequence"/>
</dbReference>
<reference evidence="2" key="1">
    <citation type="submission" date="2013-02" db="EMBL/GenBank/DDBJ databases">
        <title>The Genome Sequence of Acinetobacter sp. NIPH 973.</title>
        <authorList>
            <consortium name="The Broad Institute Genome Sequencing Platform"/>
            <consortium name="The Broad Institute Genome Sequencing Center for Infectious Disease"/>
            <person name="Cerqueira G."/>
            <person name="Feldgarden M."/>
            <person name="Courvalin P."/>
            <person name="Perichon B."/>
            <person name="Grillot-Courvalin C."/>
            <person name="Clermont D."/>
            <person name="Rocha E."/>
            <person name="Yoon E.-J."/>
            <person name="Nemec A."/>
            <person name="Walker B."/>
            <person name="Young S.K."/>
            <person name="Zeng Q."/>
            <person name="Gargeya S."/>
            <person name="Fitzgerald M."/>
            <person name="Haas B."/>
            <person name="Abouelleil A."/>
            <person name="Alvarado L."/>
            <person name="Arachchi H.M."/>
            <person name="Berlin A.M."/>
            <person name="Chapman S.B."/>
            <person name="Dewar J."/>
            <person name="Goldberg J."/>
            <person name="Griggs A."/>
            <person name="Gujja S."/>
            <person name="Hansen M."/>
            <person name="Howarth C."/>
            <person name="Imamovic A."/>
            <person name="Larimer J."/>
            <person name="McCowan C."/>
            <person name="Murphy C."/>
            <person name="Neiman D."/>
            <person name="Pearson M."/>
            <person name="Priest M."/>
            <person name="Roberts A."/>
            <person name="Saif S."/>
            <person name="Shea T."/>
            <person name="Sisk P."/>
            <person name="Sykes S."/>
            <person name="Wortman J."/>
            <person name="Nusbaum C."/>
            <person name="Birren B."/>
        </authorList>
    </citation>
    <scope>NUCLEOTIDE SEQUENCE [LARGE SCALE GENOMIC DNA]</scope>
    <source>
        <strain evidence="2">NIPH 973</strain>
    </source>
</reference>
<protein>
    <submittedName>
        <fullName evidence="1">Uncharacterized protein</fullName>
    </submittedName>
</protein>
<proteinExistence type="predicted"/>
<dbReference type="InterPro" id="IPR051321">
    <property type="entry name" value="PHA/PHB_synthase"/>
</dbReference>
<accession>N8S2V5</accession>
<dbReference type="PANTHER" id="PTHR36837">
    <property type="entry name" value="POLY(3-HYDROXYALKANOATE) POLYMERASE SUBUNIT PHAC"/>
    <property type="match status" value="1"/>
</dbReference>
<evidence type="ECO:0000313" key="2">
    <source>
        <dbReference type="Proteomes" id="UP000013065"/>
    </source>
</evidence>
<reference evidence="1 2" key="2">
    <citation type="journal article" date="2015" name="Int. J. Syst. Evol. Microbiol.">
        <title>Acinetobacter seifertii sp. nov., a member of the Acinetobacter calcoaceticus-Acinetobacter baumannii complex isolated from human clinical specimens.</title>
        <authorList>
            <person name="Nemec A."/>
            <person name="Krizova L."/>
            <person name="Maixnerova M."/>
            <person name="Sedo O."/>
            <person name="Brisse S."/>
            <person name="Higgins P.G."/>
        </authorList>
    </citation>
    <scope>NUCLEOTIDE SEQUENCE [LARGE SCALE GENOMIC DNA]</scope>
    <source>
        <strain evidence="1 2">NIPH 973</strain>
    </source>
</reference>
<dbReference type="InterPro" id="IPR029058">
    <property type="entry name" value="AB_hydrolase_fold"/>
</dbReference>
<comment type="caution">
    <text evidence="1">The sequence shown here is derived from an EMBL/GenBank/DDBJ whole genome shotgun (WGS) entry which is preliminary data.</text>
</comment>
<dbReference type="PATRIC" id="fig|520709.3.peg.2749"/>
<dbReference type="SUPFAM" id="SSF53474">
    <property type="entry name" value="alpha/beta-Hydrolases"/>
    <property type="match status" value="1"/>
</dbReference>